<feature type="transmembrane region" description="Helical" evidence="1">
    <location>
        <begin position="21"/>
        <end position="50"/>
    </location>
</feature>
<dbReference type="RefSeq" id="WP_132806899.1">
    <property type="nucleotide sequence ID" value="NZ_SMAK01000007.1"/>
</dbReference>
<evidence type="ECO:0000313" key="2">
    <source>
        <dbReference type="EMBL" id="TCT09180.1"/>
    </source>
</evidence>
<name>A0A4R3M777_9HYPH</name>
<dbReference type="EMBL" id="SMAK01000007">
    <property type="protein sequence ID" value="TCT09180.1"/>
    <property type="molecule type" value="Genomic_DNA"/>
</dbReference>
<evidence type="ECO:0000256" key="1">
    <source>
        <dbReference type="SAM" id="Phobius"/>
    </source>
</evidence>
<comment type="caution">
    <text evidence="2">The sequence shown here is derived from an EMBL/GenBank/DDBJ whole genome shotgun (WGS) entry which is preliminary data.</text>
</comment>
<accession>A0A4R3M777</accession>
<keyword evidence="1" id="KW-0812">Transmembrane</keyword>
<gene>
    <name evidence="2" type="ORF">EDC22_10726</name>
</gene>
<dbReference type="AlphaFoldDB" id="A0A4R3M777"/>
<protein>
    <submittedName>
        <fullName evidence="2">Uncharacterized protein</fullName>
    </submittedName>
</protein>
<dbReference type="Proteomes" id="UP000295678">
    <property type="component" value="Unassembled WGS sequence"/>
</dbReference>
<keyword evidence="1" id="KW-1133">Transmembrane helix</keyword>
<reference evidence="2 3" key="1">
    <citation type="submission" date="2019-03" db="EMBL/GenBank/DDBJ databases">
        <title>Genomic Encyclopedia of Type Strains, Phase IV (KMG-IV): sequencing the most valuable type-strain genomes for metagenomic binning, comparative biology and taxonomic classification.</title>
        <authorList>
            <person name="Goeker M."/>
        </authorList>
    </citation>
    <scope>NUCLEOTIDE SEQUENCE [LARGE SCALE GENOMIC DNA]</scope>
    <source>
        <strain evidence="2 3">DSM 19345</strain>
    </source>
</reference>
<sequence length="139" mass="14094">MLRALAAQAGAAARATMRDAVTGAILIAIALVFLIGAIAFGSVAFYLYLLTVTGPVVAALGVAVLFLVAMLLLLLIAMVRTRRAYKTMAPPAGAVPTASVAGLAGDAEALGILLGRNLNGIPLVVTALAVGLMLGRIRR</sequence>
<organism evidence="2 3">
    <name type="scientific">Tepidamorphus gemmatus</name>
    <dbReference type="NCBI Taxonomy" id="747076"/>
    <lineage>
        <taxon>Bacteria</taxon>
        <taxon>Pseudomonadati</taxon>
        <taxon>Pseudomonadota</taxon>
        <taxon>Alphaproteobacteria</taxon>
        <taxon>Hyphomicrobiales</taxon>
        <taxon>Tepidamorphaceae</taxon>
        <taxon>Tepidamorphus</taxon>
    </lineage>
</organism>
<evidence type="ECO:0000313" key="3">
    <source>
        <dbReference type="Proteomes" id="UP000295678"/>
    </source>
</evidence>
<proteinExistence type="predicted"/>
<keyword evidence="1" id="KW-0472">Membrane</keyword>
<feature type="transmembrane region" description="Helical" evidence="1">
    <location>
        <begin position="56"/>
        <end position="79"/>
    </location>
</feature>
<keyword evidence="3" id="KW-1185">Reference proteome</keyword>